<dbReference type="InterPro" id="IPR029767">
    <property type="entry name" value="WecB-like"/>
</dbReference>
<dbReference type="CDD" id="cd03786">
    <property type="entry name" value="GTB_UDP-GlcNAc_2-Epimerase"/>
    <property type="match status" value="1"/>
</dbReference>
<comment type="caution">
    <text evidence="6">The sequence shown here is derived from an EMBL/GenBank/DDBJ whole genome shotgun (WGS) entry which is preliminary data.</text>
</comment>
<reference evidence="6 7" key="1">
    <citation type="submission" date="2021-04" db="EMBL/GenBank/DDBJ databases">
        <title>Corynebacterium genitalium sp. nov. and Corynebacterium genitalium sp. nov., two new species of the genus Corynebacterium.</title>
        <authorList>
            <person name="Jaen-Luchoro D."/>
            <person name="Pinyeiro-Iglesias B."/>
            <person name="Al-Shaer S."/>
            <person name="Karlsson R."/>
            <person name="Gonzales-Siles L."/>
            <person name="Cardew S."/>
            <person name="Jensie-Markopolous S."/>
            <person name="Ohlen M."/>
            <person name="Inganas E."/>
            <person name="Moore E.R.B."/>
        </authorList>
    </citation>
    <scope>NUCLEOTIDE SEQUENCE [LARGE SCALE GENOMIC DNA]</scope>
    <source>
        <strain evidence="6 7">CCUG 55013</strain>
    </source>
</reference>
<dbReference type="PANTHER" id="PTHR43174:SF2">
    <property type="entry name" value="UDP-N-ACETYLGLUCOSAMINE 2-EPIMERASE"/>
    <property type="match status" value="1"/>
</dbReference>
<evidence type="ECO:0000256" key="3">
    <source>
        <dbReference type="ARBA" id="ARBA00038858"/>
    </source>
</evidence>
<evidence type="ECO:0000259" key="5">
    <source>
        <dbReference type="Pfam" id="PF02350"/>
    </source>
</evidence>
<dbReference type="SUPFAM" id="SSF53756">
    <property type="entry name" value="UDP-Glycosyltransferase/glycogen phosphorylase"/>
    <property type="match status" value="1"/>
</dbReference>
<feature type="domain" description="UDP-N-acetylglucosamine 2-epimerase" evidence="5">
    <location>
        <begin position="24"/>
        <end position="366"/>
    </location>
</feature>
<accession>A0ABD4TRP7</accession>
<dbReference type="EMBL" id="JAGPYW010000014">
    <property type="protein sequence ID" value="MCQ4615003.1"/>
    <property type="molecule type" value="Genomic_DNA"/>
</dbReference>
<gene>
    <name evidence="6" type="primary">wecB</name>
    <name evidence="6" type="ORF">KBX22_09725</name>
</gene>
<dbReference type="PANTHER" id="PTHR43174">
    <property type="entry name" value="UDP-N-ACETYLGLUCOSAMINE 2-EPIMERASE"/>
    <property type="match status" value="1"/>
</dbReference>
<dbReference type="Gene3D" id="3.40.50.2000">
    <property type="entry name" value="Glycogen Phosphorylase B"/>
    <property type="match status" value="2"/>
</dbReference>
<dbReference type="GO" id="GO:0008761">
    <property type="term" value="F:UDP-N-acetylglucosamine 2-epimerase activity"/>
    <property type="evidence" value="ECO:0007669"/>
    <property type="project" value="UniProtKB-EC"/>
</dbReference>
<evidence type="ECO:0000256" key="2">
    <source>
        <dbReference type="ARBA" id="ARBA00038209"/>
    </source>
</evidence>
<name>A0ABD4TRP7_9CORY</name>
<dbReference type="EC" id="5.1.3.14" evidence="3"/>
<dbReference type="RefSeq" id="WP_256001313.1">
    <property type="nucleotide sequence ID" value="NZ_JAGPYW010000014.1"/>
</dbReference>
<dbReference type="Pfam" id="PF02350">
    <property type="entry name" value="Epimerase_2"/>
    <property type="match status" value="1"/>
</dbReference>
<dbReference type="Proteomes" id="UP001205080">
    <property type="component" value="Unassembled WGS sequence"/>
</dbReference>
<keyword evidence="1 4" id="KW-0413">Isomerase</keyword>
<dbReference type="AlphaFoldDB" id="A0ABD4TRP7"/>
<protein>
    <recommendedName>
        <fullName evidence="3">UDP-N-acetylglucosamine 2-epimerase (non-hydrolyzing)</fullName>
        <ecNumber evidence="3">5.1.3.14</ecNumber>
    </recommendedName>
</protein>
<dbReference type="InterPro" id="IPR003331">
    <property type="entry name" value="UDP_GlcNAc_Epimerase_2_dom"/>
</dbReference>
<organism evidence="6 7">
    <name type="scientific">Corynebacterium pseudogenitalium</name>
    <dbReference type="NCBI Taxonomy" id="38303"/>
    <lineage>
        <taxon>Bacteria</taxon>
        <taxon>Bacillati</taxon>
        <taxon>Actinomycetota</taxon>
        <taxon>Actinomycetes</taxon>
        <taxon>Mycobacteriales</taxon>
        <taxon>Corynebacteriaceae</taxon>
        <taxon>Corynebacterium</taxon>
    </lineage>
</organism>
<evidence type="ECO:0000313" key="7">
    <source>
        <dbReference type="Proteomes" id="UP001205080"/>
    </source>
</evidence>
<evidence type="ECO:0000256" key="4">
    <source>
        <dbReference type="RuleBase" id="RU003513"/>
    </source>
</evidence>
<dbReference type="NCBIfam" id="TIGR00236">
    <property type="entry name" value="wecB"/>
    <property type="match status" value="1"/>
</dbReference>
<comment type="similarity">
    <text evidence="2 4">Belongs to the UDP-N-acetylglucosamine 2-epimerase family.</text>
</comment>
<evidence type="ECO:0000256" key="1">
    <source>
        <dbReference type="ARBA" id="ARBA00023235"/>
    </source>
</evidence>
<sequence length="385" mass="42156">MTPAKIMVVYGTRPEAIKLAPVIKELRSRDEFESLVVSTGQHREMLAQVTELFGFQPDIDLGLMHRKQPLNRIMSRALKRLDKVLKEFKPDALIVQGDTSTAASAAIAGFNREAKIVHIEAGLRSFDLGSPFPEEANRKIISAIASLHLTPTNRAKNNLIAEGISEDAIVVTGNTVIDALLETAAKESHFSSTSVENTLRSFDRRVIFTSHRRENLDSLAKIGVALGNLAERYSDTVFFVPMHLNPRIRERLLPGVEHLPNVVATGPLPYDEFIHLMKQSDLIITDSGGVQEEAPALGLPALLIRDTTERPEAIEAGVVKMIGPDPDTIISEATELLDNPDAHAAMRNAVNPYGDGHAAERTVKALGNLFNLAIDTQAPALHPRF</sequence>
<evidence type="ECO:0000313" key="6">
    <source>
        <dbReference type="EMBL" id="MCQ4615003.1"/>
    </source>
</evidence>
<proteinExistence type="inferred from homology"/>